<evidence type="ECO:0000313" key="2">
    <source>
        <dbReference type="Proteomes" id="UP000290759"/>
    </source>
</evidence>
<dbReference type="RefSeq" id="WP_129228549.1">
    <property type="nucleotide sequence ID" value="NZ_QYBB01000027.1"/>
</dbReference>
<proteinExistence type="predicted"/>
<comment type="caution">
    <text evidence="1">The sequence shown here is derived from an EMBL/GenBank/DDBJ whole genome shotgun (WGS) entry which is preliminary data.</text>
</comment>
<sequence>MTARDFDPGAVIDAMAPLLGLAVAPELRAGVAANLRALAAMAALVLDPPVGDGAEPAPVFAPVPPNG</sequence>
<dbReference type="AlphaFoldDB" id="A0A4Q2U201"/>
<reference evidence="1 2" key="2">
    <citation type="submission" date="2019-02" db="EMBL/GenBank/DDBJ databases">
        <title>'Lichenibacterium ramalinii' gen. nov. sp. nov., 'Lichenibacterium minor' gen. nov. sp. nov.</title>
        <authorList>
            <person name="Pankratov T."/>
        </authorList>
    </citation>
    <scope>NUCLEOTIDE SEQUENCE [LARGE SCALE GENOMIC DNA]</scope>
    <source>
        <strain evidence="1 2">RmlP026</strain>
    </source>
</reference>
<dbReference type="EMBL" id="QYBB01000027">
    <property type="protein sequence ID" value="RYC30332.1"/>
    <property type="molecule type" value="Genomic_DNA"/>
</dbReference>
<organism evidence="1 2">
    <name type="scientific">Lichenibacterium minor</name>
    <dbReference type="NCBI Taxonomy" id="2316528"/>
    <lineage>
        <taxon>Bacteria</taxon>
        <taxon>Pseudomonadati</taxon>
        <taxon>Pseudomonadota</taxon>
        <taxon>Alphaproteobacteria</taxon>
        <taxon>Hyphomicrobiales</taxon>
        <taxon>Lichenihabitantaceae</taxon>
        <taxon>Lichenibacterium</taxon>
    </lineage>
</organism>
<evidence type="ECO:0000313" key="1">
    <source>
        <dbReference type="EMBL" id="RYC30332.1"/>
    </source>
</evidence>
<accession>A0A4Q2U201</accession>
<dbReference type="Proteomes" id="UP000290759">
    <property type="component" value="Unassembled WGS sequence"/>
</dbReference>
<reference evidence="1 2" key="1">
    <citation type="submission" date="2018-12" db="EMBL/GenBank/DDBJ databases">
        <authorList>
            <person name="Grouzdev D.S."/>
            <person name="Krutkina M.S."/>
        </authorList>
    </citation>
    <scope>NUCLEOTIDE SEQUENCE [LARGE SCALE GENOMIC DNA]</scope>
    <source>
        <strain evidence="1 2">RmlP026</strain>
    </source>
</reference>
<protein>
    <submittedName>
        <fullName evidence="1">DUF4089 domain-containing protein</fullName>
    </submittedName>
</protein>
<dbReference type="Pfam" id="PF13318">
    <property type="entry name" value="AtzG-like"/>
    <property type="match status" value="1"/>
</dbReference>
<name>A0A4Q2U201_9HYPH</name>
<keyword evidence="2" id="KW-1185">Reference proteome</keyword>
<gene>
    <name evidence="1" type="ORF">D3273_19395</name>
</gene>
<dbReference type="InterPro" id="IPR025148">
    <property type="entry name" value="AtzG-like"/>
</dbReference>